<protein>
    <submittedName>
        <fullName evidence="1">Uncharacterized protein</fullName>
    </submittedName>
</protein>
<organism evidence="1">
    <name type="scientific">uncultured Caudovirales phage</name>
    <dbReference type="NCBI Taxonomy" id="2100421"/>
    <lineage>
        <taxon>Viruses</taxon>
        <taxon>Duplodnaviria</taxon>
        <taxon>Heunggongvirae</taxon>
        <taxon>Uroviricota</taxon>
        <taxon>Caudoviricetes</taxon>
        <taxon>Peduoviridae</taxon>
        <taxon>Maltschvirus</taxon>
        <taxon>Maltschvirus maltsch</taxon>
    </lineage>
</organism>
<dbReference type="EMBL" id="LR796927">
    <property type="protein sequence ID" value="CAB4175873.1"/>
    <property type="molecule type" value="Genomic_DNA"/>
</dbReference>
<evidence type="ECO:0000313" key="1">
    <source>
        <dbReference type="EMBL" id="CAB4175873.1"/>
    </source>
</evidence>
<sequence>MKSKSLYEAIRAEFLASDQLYCCYCCQPQEGFSCCQENHFVTFGDLYEEDQKEIINEEFDNAYAKVNK</sequence>
<proteinExistence type="predicted"/>
<name>A0A6J5PVM7_9CAUD</name>
<gene>
    <name evidence="1" type="ORF">UFOVP996_59</name>
</gene>
<reference evidence="1" key="1">
    <citation type="submission" date="2020-05" db="EMBL/GenBank/DDBJ databases">
        <authorList>
            <person name="Chiriac C."/>
            <person name="Salcher M."/>
            <person name="Ghai R."/>
            <person name="Kavagutti S V."/>
        </authorList>
    </citation>
    <scope>NUCLEOTIDE SEQUENCE</scope>
</reference>
<accession>A0A6J5PVM7</accession>